<evidence type="ECO:0000256" key="3">
    <source>
        <dbReference type="ARBA" id="ARBA00022692"/>
    </source>
</evidence>
<dbReference type="GO" id="GO:0015293">
    <property type="term" value="F:symporter activity"/>
    <property type="evidence" value="ECO:0007669"/>
    <property type="project" value="UniProtKB-KW"/>
</dbReference>
<sequence length="480" mass="51743">MSQNNLSKHLWTSQFVFIMAAVGSAVGLGNLWKFPYITGENGGGAFVLVYLGCILLVGLPVLLSELVLGRAGKANPVQAMQYHAKNNKASKFWTFIGINGALGSALIFCFYTVIAGWAVAYFADSLQGKFIGIDADGVAEHFSGLLASPMQLLFWHTVVVLFTVYVVSNGIKSGIEKAINFMVPGLLLILLVLLGYATTTGGFSQSLEFLFTPDFSKLSWGAVLVALGHAFFTLSIGMGVMMVYGSYMKDNVSIGKAAIWIAIADTVIALLAGIIIFAIVFANGMEPGAGPGLLFQTLPLAFGDMTGGWFFGTLFFALVVMAALSSAISMIEPAVAYTEQNWGWTRGKCAWSLGGFLWFLGIGTILSFNEWSDVHFFAGKTFFDSLDFLTSSIMLPLGGLFMAIFMGWVLSKEVRENQLGFSPVLDAALMIALKWITPVAVIIVFASNLVDSSNMWVLVGVCLVAYAIYILQVRKKSLAD</sequence>
<feature type="transmembrane region" description="Helical" evidence="7">
    <location>
        <begin position="349"/>
        <end position="368"/>
    </location>
</feature>
<proteinExistence type="inferred from homology"/>
<reference evidence="8 9" key="1">
    <citation type="submission" date="2019-05" db="EMBL/GenBank/DDBJ databases">
        <title>Thiomicrorhabdus sediminis sp. nov, a novel sulfur-oxidizing bacterium isolated from coastal sediment.</title>
        <authorList>
            <person name="Liu X."/>
        </authorList>
    </citation>
    <scope>NUCLEOTIDE SEQUENCE [LARGE SCALE GENOMIC DNA]</scope>
    <source>
        <strain evidence="8 9">G1</strain>
    </source>
</reference>
<evidence type="ECO:0000256" key="4">
    <source>
        <dbReference type="ARBA" id="ARBA00022989"/>
    </source>
</evidence>
<organism evidence="8 9">
    <name type="scientific">Thiomicrorhabdus sediminis</name>
    <dbReference type="NCBI Taxonomy" id="2580412"/>
    <lineage>
        <taxon>Bacteria</taxon>
        <taxon>Pseudomonadati</taxon>
        <taxon>Pseudomonadota</taxon>
        <taxon>Gammaproteobacteria</taxon>
        <taxon>Thiotrichales</taxon>
        <taxon>Piscirickettsiaceae</taxon>
        <taxon>Thiomicrorhabdus</taxon>
    </lineage>
</organism>
<dbReference type="EMBL" id="CP040602">
    <property type="protein sequence ID" value="QCU90203.1"/>
    <property type="molecule type" value="Genomic_DNA"/>
</dbReference>
<evidence type="ECO:0000313" key="9">
    <source>
        <dbReference type="Proteomes" id="UP000304864"/>
    </source>
</evidence>
<gene>
    <name evidence="8" type="ORF">FE785_05950</name>
</gene>
<feature type="transmembrane region" description="Helical" evidence="7">
    <location>
        <begin position="178"/>
        <end position="198"/>
    </location>
</feature>
<keyword evidence="9" id="KW-1185">Reference proteome</keyword>
<keyword evidence="4 7" id="KW-1133">Transmembrane helix</keyword>
<dbReference type="GO" id="GO:0016020">
    <property type="term" value="C:membrane"/>
    <property type="evidence" value="ECO:0007669"/>
    <property type="project" value="UniProtKB-SubCell"/>
</dbReference>
<feature type="transmembrane region" description="Helical" evidence="7">
    <location>
        <begin position="152"/>
        <end position="171"/>
    </location>
</feature>
<dbReference type="OrthoDB" id="9762833at2"/>
<feature type="transmembrane region" description="Helical" evidence="7">
    <location>
        <begin position="257"/>
        <end position="282"/>
    </location>
</feature>
<dbReference type="InterPro" id="IPR000175">
    <property type="entry name" value="Na/ntran_symport"/>
</dbReference>
<feature type="transmembrane region" description="Helical" evidence="7">
    <location>
        <begin position="92"/>
        <end position="120"/>
    </location>
</feature>
<feature type="transmembrane region" description="Helical" evidence="7">
    <location>
        <begin position="388"/>
        <end position="411"/>
    </location>
</feature>
<feature type="transmembrane region" description="Helical" evidence="7">
    <location>
        <begin position="308"/>
        <end position="328"/>
    </location>
</feature>
<dbReference type="RefSeq" id="WP_138564878.1">
    <property type="nucleotide sequence ID" value="NZ_CP040602.1"/>
</dbReference>
<dbReference type="NCBIfam" id="NF037979">
    <property type="entry name" value="Na_transp"/>
    <property type="match status" value="1"/>
</dbReference>
<accession>A0A4V1HHU1</accession>
<dbReference type="AlphaFoldDB" id="A0A4V1HHU1"/>
<evidence type="ECO:0000256" key="5">
    <source>
        <dbReference type="ARBA" id="ARBA00023136"/>
    </source>
</evidence>
<evidence type="ECO:0000313" key="8">
    <source>
        <dbReference type="EMBL" id="QCU90203.1"/>
    </source>
</evidence>
<keyword evidence="5 7" id="KW-0472">Membrane</keyword>
<keyword evidence="2 6" id="KW-0813">Transport</keyword>
<comment type="similarity">
    <text evidence="6">Belongs to the sodium:neurotransmitter symporter (SNF) (TC 2.A.22) family.</text>
</comment>
<feature type="transmembrane region" description="Helical" evidence="7">
    <location>
        <begin position="44"/>
        <end position="71"/>
    </location>
</feature>
<dbReference type="PRINTS" id="PR00176">
    <property type="entry name" value="NANEUSMPORT"/>
</dbReference>
<keyword evidence="6" id="KW-0769">Symport</keyword>
<name>A0A4V1HHU1_9GAMM</name>
<dbReference type="PANTHER" id="PTHR42948:SF1">
    <property type="entry name" value="TRANSPORTER"/>
    <property type="match status" value="1"/>
</dbReference>
<evidence type="ECO:0000256" key="2">
    <source>
        <dbReference type="ARBA" id="ARBA00022448"/>
    </source>
</evidence>
<evidence type="ECO:0000256" key="7">
    <source>
        <dbReference type="SAM" id="Phobius"/>
    </source>
</evidence>
<evidence type="ECO:0000256" key="6">
    <source>
        <dbReference type="RuleBase" id="RU003732"/>
    </source>
</evidence>
<protein>
    <recommendedName>
        <fullName evidence="6">Transporter</fullName>
    </recommendedName>
</protein>
<feature type="transmembrane region" description="Helical" evidence="7">
    <location>
        <begin position="453"/>
        <end position="471"/>
    </location>
</feature>
<dbReference type="Pfam" id="PF00209">
    <property type="entry name" value="SNF"/>
    <property type="match status" value="2"/>
</dbReference>
<feature type="transmembrane region" description="Helical" evidence="7">
    <location>
        <begin position="12"/>
        <end position="32"/>
    </location>
</feature>
<dbReference type="SUPFAM" id="SSF161070">
    <property type="entry name" value="SNF-like"/>
    <property type="match status" value="1"/>
</dbReference>
<dbReference type="KEGG" id="thig:FE785_05950"/>
<evidence type="ECO:0000256" key="1">
    <source>
        <dbReference type="ARBA" id="ARBA00004141"/>
    </source>
</evidence>
<keyword evidence="3 6" id="KW-0812">Transmembrane</keyword>
<dbReference type="PANTHER" id="PTHR42948">
    <property type="entry name" value="TRANSPORTER"/>
    <property type="match status" value="1"/>
</dbReference>
<feature type="transmembrane region" description="Helical" evidence="7">
    <location>
        <begin position="218"/>
        <end position="245"/>
    </location>
</feature>
<dbReference type="InterPro" id="IPR037272">
    <property type="entry name" value="SNS_sf"/>
</dbReference>
<dbReference type="PROSITE" id="PS50267">
    <property type="entry name" value="NA_NEUROTRAN_SYMP_3"/>
    <property type="match status" value="1"/>
</dbReference>
<feature type="transmembrane region" description="Helical" evidence="7">
    <location>
        <begin position="423"/>
        <end position="447"/>
    </location>
</feature>
<dbReference type="Gene3D" id="1.20.1740.10">
    <property type="entry name" value="Amino acid/polyamine transporter I"/>
    <property type="match status" value="1"/>
</dbReference>
<dbReference type="Proteomes" id="UP000304864">
    <property type="component" value="Chromosome"/>
</dbReference>
<dbReference type="CDD" id="cd10336">
    <property type="entry name" value="SLC6sbd_Tyt1-Like"/>
    <property type="match status" value="1"/>
</dbReference>
<comment type="subcellular location">
    <subcellularLocation>
        <location evidence="1">Membrane</location>
        <topology evidence="1">Multi-pass membrane protein</topology>
    </subcellularLocation>
</comment>
<dbReference type="PROSITE" id="PS00610">
    <property type="entry name" value="NA_NEUROTRAN_SYMP_1"/>
    <property type="match status" value="1"/>
</dbReference>
<dbReference type="InterPro" id="IPR047218">
    <property type="entry name" value="YocR/YhdH-like"/>
</dbReference>